<sequence>MKDTFNGTSHTPTDSRQPDQSAKRQTEIATKAEHDALVEARKAPAPALRLEPDAPERAAIDRRLEILREQRIVDLRHRLDRADERLNRGIEQSF</sequence>
<dbReference type="Proteomes" id="UP001216253">
    <property type="component" value="Unassembled WGS sequence"/>
</dbReference>
<feature type="compositionally biased region" description="Basic and acidic residues" evidence="1">
    <location>
        <begin position="21"/>
        <end position="33"/>
    </location>
</feature>
<dbReference type="RefSeq" id="WP_275229971.1">
    <property type="nucleotide sequence ID" value="NZ_JARESE010000065.1"/>
</dbReference>
<feature type="region of interest" description="Disordered" evidence="1">
    <location>
        <begin position="1"/>
        <end position="33"/>
    </location>
</feature>
<gene>
    <name evidence="2" type="ORF">PYV00_19355</name>
</gene>
<name>A0ABT5WVG2_9SPHN</name>
<proteinExistence type="predicted"/>
<protein>
    <submittedName>
        <fullName evidence="2">Uncharacterized protein</fullName>
    </submittedName>
</protein>
<feature type="compositionally biased region" description="Polar residues" evidence="1">
    <location>
        <begin position="1"/>
        <end position="20"/>
    </location>
</feature>
<evidence type="ECO:0000313" key="2">
    <source>
        <dbReference type="EMBL" id="MDE8653852.1"/>
    </source>
</evidence>
<accession>A0ABT5WVG2</accession>
<dbReference type="EMBL" id="JARESE010000065">
    <property type="protein sequence ID" value="MDE8653852.1"/>
    <property type="molecule type" value="Genomic_DNA"/>
</dbReference>
<evidence type="ECO:0000256" key="1">
    <source>
        <dbReference type="SAM" id="MobiDB-lite"/>
    </source>
</evidence>
<evidence type="ECO:0000313" key="3">
    <source>
        <dbReference type="Proteomes" id="UP001216253"/>
    </source>
</evidence>
<keyword evidence="3" id="KW-1185">Reference proteome</keyword>
<reference evidence="2 3" key="1">
    <citation type="submission" date="2023-03" db="EMBL/GenBank/DDBJ databases">
        <title>NovoSphingobium album sp. nov. isolated from polycyclic aromatic hydrocarbons- and heavy-metal polluted soil.</title>
        <authorList>
            <person name="Liu Z."/>
            <person name="Wang K."/>
        </authorList>
    </citation>
    <scope>NUCLEOTIDE SEQUENCE [LARGE SCALE GENOMIC DNA]</scope>
    <source>
        <strain evidence="2 3">H3SJ31-1</strain>
    </source>
</reference>
<comment type="caution">
    <text evidence="2">The sequence shown here is derived from an EMBL/GenBank/DDBJ whole genome shotgun (WGS) entry which is preliminary data.</text>
</comment>
<organism evidence="2 3">
    <name type="scientific">Novosphingobium album</name>
    <name type="common">ex Liu et al. 2023</name>
    <dbReference type="NCBI Taxonomy" id="3031130"/>
    <lineage>
        <taxon>Bacteria</taxon>
        <taxon>Pseudomonadati</taxon>
        <taxon>Pseudomonadota</taxon>
        <taxon>Alphaproteobacteria</taxon>
        <taxon>Sphingomonadales</taxon>
        <taxon>Sphingomonadaceae</taxon>
        <taxon>Novosphingobium</taxon>
    </lineage>
</organism>